<dbReference type="EMBL" id="JBJKFK010000090">
    <property type="protein sequence ID" value="KAL3319915.1"/>
    <property type="molecule type" value="Genomic_DNA"/>
</dbReference>
<accession>A0ABD2QK37</accession>
<dbReference type="Proteomes" id="UP001626550">
    <property type="component" value="Unassembled WGS sequence"/>
</dbReference>
<proteinExistence type="predicted"/>
<dbReference type="GO" id="GO:0004697">
    <property type="term" value="F:diacylglycerol-dependent serine/threonine kinase activity"/>
    <property type="evidence" value="ECO:0007669"/>
    <property type="project" value="UniProtKB-EC"/>
</dbReference>
<dbReference type="PANTHER" id="PTHR22968:SF24">
    <property type="entry name" value="SERINE_THREONINE-PROTEIN KINASE"/>
    <property type="match status" value="1"/>
</dbReference>
<organism evidence="1 2">
    <name type="scientific">Cichlidogyrus casuarinus</name>
    <dbReference type="NCBI Taxonomy" id="1844966"/>
    <lineage>
        <taxon>Eukaryota</taxon>
        <taxon>Metazoa</taxon>
        <taxon>Spiralia</taxon>
        <taxon>Lophotrochozoa</taxon>
        <taxon>Platyhelminthes</taxon>
        <taxon>Monogenea</taxon>
        <taxon>Monopisthocotylea</taxon>
        <taxon>Dactylogyridea</taxon>
        <taxon>Ancyrocephalidae</taxon>
        <taxon>Cichlidogyrus</taxon>
    </lineage>
</organism>
<evidence type="ECO:0000313" key="2">
    <source>
        <dbReference type="Proteomes" id="UP001626550"/>
    </source>
</evidence>
<comment type="caution">
    <text evidence="1">The sequence shown here is derived from an EMBL/GenBank/DDBJ whole genome shotgun (WGS) entry which is preliminary data.</text>
</comment>
<evidence type="ECO:0000313" key="1">
    <source>
        <dbReference type="EMBL" id="KAL3319915.1"/>
    </source>
</evidence>
<dbReference type="GO" id="GO:0005737">
    <property type="term" value="C:cytoplasm"/>
    <property type="evidence" value="ECO:0007669"/>
    <property type="project" value="UniProtKB-SubCell"/>
</dbReference>
<gene>
    <name evidence="1" type="primary">PRKD1_1</name>
    <name evidence="1" type="ORF">Ciccas_001394</name>
</gene>
<dbReference type="GO" id="GO:0008270">
    <property type="term" value="F:zinc ion binding"/>
    <property type="evidence" value="ECO:0007669"/>
    <property type="project" value="UniProtKB-KW"/>
</dbReference>
<keyword evidence="1" id="KW-0418">Kinase</keyword>
<dbReference type="AlphaFoldDB" id="A0ABD2QK37"/>
<keyword evidence="1" id="KW-0808">Transferase</keyword>
<dbReference type="Gene3D" id="2.30.29.30">
    <property type="entry name" value="Pleckstrin-homology domain (PH domain)/Phosphotyrosine-binding domain (PTB)"/>
    <property type="match status" value="1"/>
</dbReference>
<sequence>MSDRLRRHFWRLGTESIIMYHHEKTNRYFKEIPLASIVSVDKAGKNAYPWSANNGSDSRSFLLNYDGDLDQMKKFGTTANNFCGNGFGARPKHVFEIRCRNDLVYYVGQLSVGEIGDSTNGTHRDAYKRRCSFMPQHSSATVNSIYNRKASAPINVIVMLDTPSEDDEQVHTTAPNYLPFESG</sequence>
<protein>
    <submittedName>
        <fullName evidence="1">Serine/threonine-protein kinase D1</fullName>
    </submittedName>
</protein>
<name>A0ABD2QK37_9PLAT</name>
<dbReference type="SUPFAM" id="SSF50729">
    <property type="entry name" value="PH domain-like"/>
    <property type="match status" value="1"/>
</dbReference>
<reference evidence="1 2" key="1">
    <citation type="submission" date="2024-11" db="EMBL/GenBank/DDBJ databases">
        <title>Adaptive evolution of stress response genes in parasites aligns with host niche diversity.</title>
        <authorList>
            <person name="Hahn C."/>
            <person name="Resl P."/>
        </authorList>
    </citation>
    <scope>NUCLEOTIDE SEQUENCE [LARGE SCALE GENOMIC DNA]</scope>
    <source>
        <strain evidence="1">EGGRZ-B1_66</strain>
        <tissue evidence="1">Body</tissue>
    </source>
</reference>
<dbReference type="InterPro" id="IPR011993">
    <property type="entry name" value="PH-like_dom_sf"/>
</dbReference>
<dbReference type="PANTHER" id="PTHR22968">
    <property type="entry name" value="PROTEIN KINASE C, MU"/>
    <property type="match status" value="1"/>
</dbReference>
<keyword evidence="2" id="KW-1185">Reference proteome</keyword>